<dbReference type="AlphaFoldDB" id="A0A5C5WN86"/>
<evidence type="ECO:0000313" key="2">
    <source>
        <dbReference type="Proteomes" id="UP000316598"/>
    </source>
</evidence>
<accession>A0A5C5WN86</accession>
<proteinExistence type="predicted"/>
<organism evidence="1 2">
    <name type="scientific">Rubripirellula amarantea</name>
    <dbReference type="NCBI Taxonomy" id="2527999"/>
    <lineage>
        <taxon>Bacteria</taxon>
        <taxon>Pseudomonadati</taxon>
        <taxon>Planctomycetota</taxon>
        <taxon>Planctomycetia</taxon>
        <taxon>Pirellulales</taxon>
        <taxon>Pirellulaceae</taxon>
        <taxon>Rubripirellula</taxon>
    </lineage>
</organism>
<sequence length="162" mass="18424">MCREIDLDGDIDKRDYGFLLAAVRSIGCVICDSGFEASDALHQDFLEWTLNLTDRSDNELCAIATWALGDLGVPPEVVRTRLTELLQSTRRKADHELTTCRSIAFRMLAKVDRKAASDFVSSDACKEYLASMDHWLTEYPNNLERRAELLAEVAWLHNNEDR</sequence>
<name>A0A5C5WN86_9BACT</name>
<keyword evidence="2" id="KW-1185">Reference proteome</keyword>
<evidence type="ECO:0000313" key="1">
    <source>
        <dbReference type="EMBL" id="TWT51463.1"/>
    </source>
</evidence>
<dbReference type="Proteomes" id="UP000316598">
    <property type="component" value="Unassembled WGS sequence"/>
</dbReference>
<dbReference type="EMBL" id="SJPI01000002">
    <property type="protein sequence ID" value="TWT51463.1"/>
    <property type="molecule type" value="Genomic_DNA"/>
</dbReference>
<comment type="caution">
    <text evidence="1">The sequence shown here is derived from an EMBL/GenBank/DDBJ whole genome shotgun (WGS) entry which is preliminary data.</text>
</comment>
<reference evidence="1 2" key="1">
    <citation type="submission" date="2019-02" db="EMBL/GenBank/DDBJ databases">
        <title>Deep-cultivation of Planctomycetes and their phenomic and genomic characterization uncovers novel biology.</title>
        <authorList>
            <person name="Wiegand S."/>
            <person name="Jogler M."/>
            <person name="Boedeker C."/>
            <person name="Pinto D."/>
            <person name="Vollmers J."/>
            <person name="Rivas-Marin E."/>
            <person name="Kohn T."/>
            <person name="Peeters S.H."/>
            <person name="Heuer A."/>
            <person name="Rast P."/>
            <person name="Oberbeckmann S."/>
            <person name="Bunk B."/>
            <person name="Jeske O."/>
            <person name="Meyerdierks A."/>
            <person name="Storesund J.E."/>
            <person name="Kallscheuer N."/>
            <person name="Luecker S."/>
            <person name="Lage O.M."/>
            <person name="Pohl T."/>
            <person name="Merkel B.J."/>
            <person name="Hornburger P."/>
            <person name="Mueller R.-W."/>
            <person name="Bruemmer F."/>
            <person name="Labrenz M."/>
            <person name="Spormann A.M."/>
            <person name="Op Den Camp H."/>
            <person name="Overmann J."/>
            <person name="Amann R."/>
            <person name="Jetten M.S.M."/>
            <person name="Mascher T."/>
            <person name="Medema M.H."/>
            <person name="Devos D.P."/>
            <person name="Kaster A.-K."/>
            <person name="Ovreas L."/>
            <person name="Rohde M."/>
            <person name="Galperin M.Y."/>
            <person name="Jogler C."/>
        </authorList>
    </citation>
    <scope>NUCLEOTIDE SEQUENCE [LARGE SCALE GENOMIC DNA]</scope>
    <source>
        <strain evidence="1 2">Pla22</strain>
    </source>
</reference>
<protein>
    <recommendedName>
        <fullName evidence="3">HEAT repeat protein</fullName>
    </recommendedName>
</protein>
<evidence type="ECO:0008006" key="3">
    <source>
        <dbReference type="Google" id="ProtNLM"/>
    </source>
</evidence>
<gene>
    <name evidence="1" type="ORF">Pla22_42410</name>
</gene>